<dbReference type="EMBL" id="BAAALD010000032">
    <property type="protein sequence ID" value="GAA1089065.1"/>
    <property type="molecule type" value="Genomic_DNA"/>
</dbReference>
<keyword evidence="5" id="KW-1185">Reference proteome</keyword>
<gene>
    <name evidence="4" type="ORF">GCM10009663_35970</name>
</gene>
<sequence length="109" mass="11587">MGMGKKAAHKAEEVKGGAKKAAGAATGNRSLEAEGRAEQMKGAAKQAGAKAKDGGIPRTAPPPRCPHLAPLSRRPRETGWEFSWMRIRAISRTSEASLFLSPEMSISEM</sequence>
<comment type="caution">
    <text evidence="4">The sequence shown here is derived from an EMBL/GenBank/DDBJ whole genome shotgun (WGS) entry which is preliminary data.</text>
</comment>
<dbReference type="RefSeq" id="WP_344624640.1">
    <property type="nucleotide sequence ID" value="NZ_BAAALD010000032.1"/>
</dbReference>
<name>A0ABP4E3B4_9ACTN</name>
<evidence type="ECO:0000256" key="2">
    <source>
        <dbReference type="SAM" id="MobiDB-lite"/>
    </source>
</evidence>
<accession>A0ABP4E3B4</accession>
<dbReference type="InterPro" id="IPR036629">
    <property type="entry name" value="YjbJ_sf"/>
</dbReference>
<reference evidence="5" key="1">
    <citation type="journal article" date="2019" name="Int. J. Syst. Evol. Microbiol.">
        <title>The Global Catalogue of Microorganisms (GCM) 10K type strain sequencing project: providing services to taxonomists for standard genome sequencing and annotation.</title>
        <authorList>
            <consortium name="The Broad Institute Genomics Platform"/>
            <consortium name="The Broad Institute Genome Sequencing Center for Infectious Disease"/>
            <person name="Wu L."/>
            <person name="Ma J."/>
        </authorList>
    </citation>
    <scope>NUCLEOTIDE SEQUENCE [LARGE SCALE GENOMIC DNA]</scope>
    <source>
        <strain evidence="5">JCM 13002</strain>
    </source>
</reference>
<dbReference type="Gene3D" id="1.10.1470.10">
    <property type="entry name" value="YjbJ"/>
    <property type="match status" value="1"/>
</dbReference>
<feature type="region of interest" description="Disordered" evidence="2">
    <location>
        <begin position="1"/>
        <end position="72"/>
    </location>
</feature>
<dbReference type="InterPro" id="IPR008462">
    <property type="entry name" value="CsbD"/>
</dbReference>
<evidence type="ECO:0000313" key="4">
    <source>
        <dbReference type="EMBL" id="GAA1089065.1"/>
    </source>
</evidence>
<evidence type="ECO:0000313" key="5">
    <source>
        <dbReference type="Proteomes" id="UP001499987"/>
    </source>
</evidence>
<comment type="similarity">
    <text evidence="1">Belongs to the UPF0337 (CsbD) family.</text>
</comment>
<protein>
    <recommendedName>
        <fullName evidence="3">CsbD-like domain-containing protein</fullName>
    </recommendedName>
</protein>
<dbReference type="SUPFAM" id="SSF69047">
    <property type="entry name" value="Hypothetical protein YjbJ"/>
    <property type="match status" value="1"/>
</dbReference>
<dbReference type="Proteomes" id="UP001499987">
    <property type="component" value="Unassembled WGS sequence"/>
</dbReference>
<evidence type="ECO:0000256" key="1">
    <source>
        <dbReference type="ARBA" id="ARBA00009129"/>
    </source>
</evidence>
<organism evidence="4 5">
    <name type="scientific">Kitasatospora arboriphila</name>
    <dbReference type="NCBI Taxonomy" id="258052"/>
    <lineage>
        <taxon>Bacteria</taxon>
        <taxon>Bacillati</taxon>
        <taxon>Actinomycetota</taxon>
        <taxon>Actinomycetes</taxon>
        <taxon>Kitasatosporales</taxon>
        <taxon>Streptomycetaceae</taxon>
        <taxon>Kitasatospora</taxon>
    </lineage>
</organism>
<feature type="domain" description="CsbD-like" evidence="3">
    <location>
        <begin position="6"/>
        <end position="53"/>
    </location>
</feature>
<evidence type="ECO:0000259" key="3">
    <source>
        <dbReference type="Pfam" id="PF05532"/>
    </source>
</evidence>
<proteinExistence type="inferred from homology"/>
<dbReference type="Pfam" id="PF05532">
    <property type="entry name" value="CsbD"/>
    <property type="match status" value="1"/>
</dbReference>